<evidence type="ECO:0000313" key="1">
    <source>
        <dbReference type="EMBL" id="CAG8717411.1"/>
    </source>
</evidence>
<organism evidence="1 2">
    <name type="scientific">Acaulospora colombiana</name>
    <dbReference type="NCBI Taxonomy" id="27376"/>
    <lineage>
        <taxon>Eukaryota</taxon>
        <taxon>Fungi</taxon>
        <taxon>Fungi incertae sedis</taxon>
        <taxon>Mucoromycota</taxon>
        <taxon>Glomeromycotina</taxon>
        <taxon>Glomeromycetes</taxon>
        <taxon>Diversisporales</taxon>
        <taxon>Acaulosporaceae</taxon>
        <taxon>Acaulospora</taxon>
    </lineage>
</organism>
<proteinExistence type="predicted"/>
<accession>A0ACA9PNC9</accession>
<feature type="non-terminal residue" evidence="1">
    <location>
        <position position="226"/>
    </location>
</feature>
<comment type="caution">
    <text evidence="1">The sequence shown here is derived from an EMBL/GenBank/DDBJ whole genome shotgun (WGS) entry which is preliminary data.</text>
</comment>
<dbReference type="Proteomes" id="UP000789525">
    <property type="component" value="Unassembled WGS sequence"/>
</dbReference>
<sequence length="226" mass="26226">MSKNSLEVWNAIEKIYNDSKNPLAWPALLMVDGAGEFKGAFSRGMESYNVPIRIVDLYSFESLALVKKFKQDLARYIYKIQYAIEGKLRGGERSKLWNKILQKIINYMNNNKTRLIGMSPSYAMTLREVIPKVTIKPKRPIGKDEPRLQKGTTVRYLLKPGELEGGHMHRKTDPYFSLRLYKIEKVIVGKNPPQPVLYYLENEPIESTAHLMGRNPHRPFKREELQ</sequence>
<name>A0ACA9PNC9_9GLOM</name>
<keyword evidence="2" id="KW-1185">Reference proteome</keyword>
<dbReference type="EMBL" id="CAJVPT010037407">
    <property type="protein sequence ID" value="CAG8717411.1"/>
    <property type="molecule type" value="Genomic_DNA"/>
</dbReference>
<protein>
    <submittedName>
        <fullName evidence="1">6567_t:CDS:1</fullName>
    </submittedName>
</protein>
<gene>
    <name evidence="1" type="ORF">ACOLOM_LOCUS10973</name>
</gene>
<reference evidence="1" key="1">
    <citation type="submission" date="2021-06" db="EMBL/GenBank/DDBJ databases">
        <authorList>
            <person name="Kallberg Y."/>
            <person name="Tangrot J."/>
            <person name="Rosling A."/>
        </authorList>
    </citation>
    <scope>NUCLEOTIDE SEQUENCE</scope>
    <source>
        <strain evidence="1">CL356</strain>
    </source>
</reference>
<evidence type="ECO:0000313" key="2">
    <source>
        <dbReference type="Proteomes" id="UP000789525"/>
    </source>
</evidence>